<sequence>MGQEHVAPLERTENRWVPQILNSSTPLPKSEESIPFDSVQRKVKALLNKLTLEKFDSISDQIIDFANKSRDERDGRILREVIRLIFEKSCDESNFCAMYAQLCRK</sequence>
<evidence type="ECO:0000259" key="4">
    <source>
        <dbReference type="Pfam" id="PF02854"/>
    </source>
</evidence>
<dbReference type="InterPro" id="IPR016024">
    <property type="entry name" value="ARM-type_fold"/>
</dbReference>
<dbReference type="GO" id="GO:0016281">
    <property type="term" value="C:eukaryotic translation initiation factor 4F complex"/>
    <property type="evidence" value="ECO:0007669"/>
    <property type="project" value="TreeGrafter"/>
</dbReference>
<evidence type="ECO:0000256" key="2">
    <source>
        <dbReference type="ARBA" id="ARBA00022540"/>
    </source>
</evidence>
<keyword evidence="6" id="KW-1185">Reference proteome</keyword>
<name>A0A2I1HK20_9GLOM</name>
<reference evidence="5 6" key="1">
    <citation type="submission" date="2015-10" db="EMBL/GenBank/DDBJ databases">
        <title>Genome analyses suggest a sexual origin of heterokaryosis in a supposedly ancient asexual fungus.</title>
        <authorList>
            <person name="Ropars J."/>
            <person name="Sedzielewska K."/>
            <person name="Noel J."/>
            <person name="Charron P."/>
            <person name="Farinelli L."/>
            <person name="Marton T."/>
            <person name="Kruger M."/>
            <person name="Pelin A."/>
            <person name="Brachmann A."/>
            <person name="Corradi N."/>
        </authorList>
    </citation>
    <scope>NUCLEOTIDE SEQUENCE [LARGE SCALE GENOMIC DNA]</scope>
    <source>
        <strain evidence="5 6">A4</strain>
    </source>
</reference>
<dbReference type="Gene3D" id="1.25.40.180">
    <property type="match status" value="1"/>
</dbReference>
<evidence type="ECO:0000256" key="1">
    <source>
        <dbReference type="ARBA" id="ARBA00005775"/>
    </source>
</evidence>
<dbReference type="EMBL" id="LLXI01003435">
    <property type="protein sequence ID" value="PKY59221.1"/>
    <property type="molecule type" value="Genomic_DNA"/>
</dbReference>
<proteinExistence type="inferred from homology"/>
<gene>
    <name evidence="5" type="ORF">RhiirA4_332683</name>
</gene>
<dbReference type="VEuPathDB" id="FungiDB:RhiirA1_342362"/>
<dbReference type="Proteomes" id="UP000234323">
    <property type="component" value="Unassembled WGS sequence"/>
</dbReference>
<dbReference type="Pfam" id="PF02854">
    <property type="entry name" value="MIF4G"/>
    <property type="match status" value="1"/>
</dbReference>
<dbReference type="InterPro" id="IPR003890">
    <property type="entry name" value="MIF4G-like_typ-3"/>
</dbReference>
<dbReference type="PANTHER" id="PTHR23253:SF9">
    <property type="entry name" value="EUKARYOTIC TRANSLATION INITIATION FACTOR 4 GAMMA 2"/>
    <property type="match status" value="1"/>
</dbReference>
<protein>
    <recommendedName>
        <fullName evidence="4">MIF4G domain-containing protein</fullName>
    </recommendedName>
</protein>
<feature type="domain" description="MIF4G" evidence="4">
    <location>
        <begin position="40"/>
        <end position="105"/>
    </location>
</feature>
<dbReference type="AlphaFoldDB" id="A0A2I1HK20"/>
<evidence type="ECO:0000313" key="5">
    <source>
        <dbReference type="EMBL" id="PKY59221.1"/>
    </source>
</evidence>
<organism evidence="5 6">
    <name type="scientific">Rhizophagus irregularis</name>
    <dbReference type="NCBI Taxonomy" id="588596"/>
    <lineage>
        <taxon>Eukaryota</taxon>
        <taxon>Fungi</taxon>
        <taxon>Fungi incertae sedis</taxon>
        <taxon>Mucoromycota</taxon>
        <taxon>Glomeromycotina</taxon>
        <taxon>Glomeromycetes</taxon>
        <taxon>Glomerales</taxon>
        <taxon>Glomeraceae</taxon>
        <taxon>Rhizophagus</taxon>
    </lineage>
</organism>
<feature type="non-terminal residue" evidence="5">
    <location>
        <position position="105"/>
    </location>
</feature>
<accession>A0A2I1HK20</accession>
<dbReference type="GO" id="GO:0003743">
    <property type="term" value="F:translation initiation factor activity"/>
    <property type="evidence" value="ECO:0007669"/>
    <property type="project" value="UniProtKB-KW"/>
</dbReference>
<dbReference type="SUPFAM" id="SSF48371">
    <property type="entry name" value="ARM repeat"/>
    <property type="match status" value="1"/>
</dbReference>
<comment type="similarity">
    <text evidence="1">Belongs to the eukaryotic initiation factor 4G family.</text>
</comment>
<keyword evidence="3" id="KW-0648">Protein biosynthesis</keyword>
<dbReference type="PANTHER" id="PTHR23253">
    <property type="entry name" value="EUKARYOTIC TRANSLATION INITIATION FACTOR 4 GAMMA"/>
    <property type="match status" value="1"/>
</dbReference>
<dbReference type="GO" id="GO:0003729">
    <property type="term" value="F:mRNA binding"/>
    <property type="evidence" value="ECO:0007669"/>
    <property type="project" value="TreeGrafter"/>
</dbReference>
<comment type="caution">
    <text evidence="5">The sequence shown here is derived from an EMBL/GenBank/DDBJ whole genome shotgun (WGS) entry which is preliminary data.</text>
</comment>
<evidence type="ECO:0000313" key="6">
    <source>
        <dbReference type="Proteomes" id="UP000234323"/>
    </source>
</evidence>
<dbReference type="VEuPathDB" id="FungiDB:FUN_002117"/>
<keyword evidence="2" id="KW-0396">Initiation factor</keyword>
<evidence type="ECO:0000256" key="3">
    <source>
        <dbReference type="ARBA" id="ARBA00022917"/>
    </source>
</evidence>